<dbReference type="InterPro" id="IPR023996">
    <property type="entry name" value="TonB-dep_OMP_SusC/RagA"/>
</dbReference>
<feature type="domain" description="TonB-dependent receptor plug" evidence="10">
    <location>
        <begin position="200"/>
        <end position="307"/>
    </location>
</feature>
<reference evidence="12" key="1">
    <citation type="submission" date="2015-07" db="EMBL/GenBank/DDBJ databases">
        <title>Genome sequencing of Sunxiuqinia dokdonensis strain SK.</title>
        <authorList>
            <person name="Ahn S."/>
            <person name="Kim B.-C."/>
        </authorList>
    </citation>
    <scope>NUCLEOTIDE SEQUENCE [LARGE SCALE GENOMIC DNA]</scope>
    <source>
        <strain evidence="12">SK</strain>
    </source>
</reference>
<evidence type="ECO:0000256" key="1">
    <source>
        <dbReference type="ARBA" id="ARBA00004571"/>
    </source>
</evidence>
<feature type="domain" description="Secretin/TonB short N-terminal" evidence="9">
    <location>
        <begin position="50"/>
        <end position="98"/>
    </location>
</feature>
<accession>A0A0L8V5Q5</accession>
<dbReference type="Pfam" id="PF13715">
    <property type="entry name" value="CarbopepD_reg_2"/>
    <property type="match status" value="1"/>
</dbReference>
<dbReference type="Gene3D" id="2.170.130.10">
    <property type="entry name" value="TonB-dependent receptor, plug domain"/>
    <property type="match status" value="1"/>
</dbReference>
<dbReference type="NCBIfam" id="TIGR04057">
    <property type="entry name" value="SusC_RagA_signa"/>
    <property type="match status" value="1"/>
</dbReference>
<dbReference type="SUPFAM" id="SSF49464">
    <property type="entry name" value="Carboxypeptidase regulatory domain-like"/>
    <property type="match status" value="1"/>
</dbReference>
<dbReference type="InterPro" id="IPR039426">
    <property type="entry name" value="TonB-dep_rcpt-like"/>
</dbReference>
<evidence type="ECO:0000256" key="7">
    <source>
        <dbReference type="PROSITE-ProRule" id="PRU01360"/>
    </source>
</evidence>
<evidence type="ECO:0000256" key="8">
    <source>
        <dbReference type="SAM" id="SignalP"/>
    </source>
</evidence>
<evidence type="ECO:0000256" key="2">
    <source>
        <dbReference type="ARBA" id="ARBA00022448"/>
    </source>
</evidence>
<dbReference type="PROSITE" id="PS52016">
    <property type="entry name" value="TONB_DEPENDENT_REC_3"/>
    <property type="match status" value="1"/>
</dbReference>
<evidence type="ECO:0000259" key="10">
    <source>
        <dbReference type="Pfam" id="PF07715"/>
    </source>
</evidence>
<dbReference type="InterPro" id="IPR012910">
    <property type="entry name" value="Plug_dom"/>
</dbReference>
<dbReference type="RefSeq" id="WP_082326507.1">
    <property type="nucleotide sequence ID" value="NZ_LGIA01000176.1"/>
</dbReference>
<feature type="chain" id="PRO_5005591125" evidence="8">
    <location>
        <begin position="18"/>
        <end position="1102"/>
    </location>
</feature>
<evidence type="ECO:0000313" key="12">
    <source>
        <dbReference type="Proteomes" id="UP000036958"/>
    </source>
</evidence>
<feature type="signal peptide" evidence="8">
    <location>
        <begin position="1"/>
        <end position="17"/>
    </location>
</feature>
<keyword evidence="6 7" id="KW-0998">Cell outer membrane</keyword>
<comment type="similarity">
    <text evidence="7">Belongs to the TonB-dependent receptor family.</text>
</comment>
<dbReference type="Proteomes" id="UP000036958">
    <property type="component" value="Unassembled WGS sequence"/>
</dbReference>
<evidence type="ECO:0000259" key="9">
    <source>
        <dbReference type="Pfam" id="PF07660"/>
    </source>
</evidence>
<comment type="subcellular location">
    <subcellularLocation>
        <location evidence="1 7">Cell outer membrane</location>
        <topology evidence="1 7">Multi-pass membrane protein</topology>
    </subcellularLocation>
</comment>
<sequence>MKLTLAMIILTVFSSFAADLYSQNTKLSLEHKDEKIVDILRKIEDQSEFRFFYNEEVDVNSLTSVHVSNATIKEVLDQVFEYKSINYEIIGRQVILRANNQFSTVQQTRTVTGSVTNSSGEPIPGATVVVKGTTMGTITDFEGSFSLPNVSSDATLVISFVGMKAQEILVGSQSRLDITLMDETIGLEEVVAIGYGTQKKINLTGSVASVKGDDLVKRPVTNVETMLQGQMPGVQIVQNSGEPGNEGVSIRIRGTGTFSSAGSNPLVLVDGVQGSLADLNPNNIENISVLKDAASASIYGARAANGVILVTTKKGQEGKITMNYNGNYAVHTPTKLFDLVTNSVEYMELFNEARLNSGLTSGLYTDDIIGAYRNATDRNLYPNTDWLDLLFSPAPTQTHNLSFSGGSNGTTFNVSLGYVNQEGVMKGFDYEKYNIRVNLSSRVNEHIKFGGNFSVKKGIKSAPRQGATDTFLAAMSQAPTYSPQLADGSGRYTFKAYDFEYNNKSPMAIIDNKVNRNTDDYVISSQGWLDVQLLKGLTWYTKAAINLNFSKYNDFRPQVPLYNFRTNEFMTYLDVGGAGLIVQDDQTEYKNLYTYLNFEREFGDGHTVTAQGGYSVEDNVYQYLRGYRKDYPSDLLRELDAGSPAVQQANGTKTEWALMSFFGRLGYNFKDRYLLEANLRYDGTSRLSPDSRWGAFPSFSAGWRISEEQFFQNLNADWLNSLKIRGSYGQLGNQNIGLYPYQSILDLTGNYSFDDANLSSGVAQTRLSNENIMWETTSITDFGFDLTAFAGFNVTFDWYKKSTTDILRASQVTNAVGLNPPTVNNGTMENTGVELSLLYSNQINSGSLTGLNYQVGFNIDHYKNELVDFGEREISGYSLREEGYEWDSYYMLEWIGIFQSEQEIANSPKQFNDATVPGDLKFKDQNGDEVIDNDDRVAISGRYPAFNYSFNFSATWKGFDLSTQLQGVEDVKYFVNDWGTIPFVQGSPPTTDWRDRWTETNPSTSMPRIYWGWGAPERIRRNSSWYLQDGSYLRLKNLTVGYTLPRNFFDRIGVNQFRIYFSGDNLFTITDYPGLDPERGGSGAFVNYPQNKIYSFGVNVKF</sequence>
<evidence type="ECO:0000256" key="5">
    <source>
        <dbReference type="ARBA" id="ARBA00023136"/>
    </source>
</evidence>
<evidence type="ECO:0000256" key="6">
    <source>
        <dbReference type="ARBA" id="ARBA00023237"/>
    </source>
</evidence>
<dbReference type="AlphaFoldDB" id="A0A0L8V5Q5"/>
<dbReference type="FunFam" id="2.60.40.1120:FF:000003">
    <property type="entry name" value="Outer membrane protein Omp121"/>
    <property type="match status" value="1"/>
</dbReference>
<dbReference type="InterPro" id="IPR036942">
    <property type="entry name" value="Beta-barrel_TonB_sf"/>
</dbReference>
<protein>
    <submittedName>
        <fullName evidence="11">TonB-linked outer membrane protein</fullName>
    </submittedName>
</protein>
<keyword evidence="8" id="KW-0732">Signal</keyword>
<evidence type="ECO:0000256" key="4">
    <source>
        <dbReference type="ARBA" id="ARBA00022692"/>
    </source>
</evidence>
<gene>
    <name evidence="11" type="ORF">NC99_33160</name>
</gene>
<dbReference type="EMBL" id="LGIA01000176">
    <property type="protein sequence ID" value="KOH43820.1"/>
    <property type="molecule type" value="Genomic_DNA"/>
</dbReference>
<dbReference type="InterPro" id="IPR008969">
    <property type="entry name" value="CarboxyPept-like_regulatory"/>
</dbReference>
<dbReference type="SUPFAM" id="SSF56935">
    <property type="entry name" value="Porins"/>
    <property type="match status" value="1"/>
</dbReference>
<dbReference type="FunFam" id="2.170.130.10:FF:000003">
    <property type="entry name" value="SusC/RagA family TonB-linked outer membrane protein"/>
    <property type="match status" value="1"/>
</dbReference>
<comment type="caution">
    <text evidence="11">The sequence shown here is derived from an EMBL/GenBank/DDBJ whole genome shotgun (WGS) entry which is preliminary data.</text>
</comment>
<dbReference type="Pfam" id="PF07715">
    <property type="entry name" value="Plug"/>
    <property type="match status" value="1"/>
</dbReference>
<dbReference type="Gene3D" id="2.40.170.20">
    <property type="entry name" value="TonB-dependent receptor, beta-barrel domain"/>
    <property type="match status" value="1"/>
</dbReference>
<dbReference type="InterPro" id="IPR023997">
    <property type="entry name" value="TonB-dep_OMP_SusC/RagA_CS"/>
</dbReference>
<name>A0A0L8V5Q5_9BACT</name>
<keyword evidence="2 7" id="KW-0813">Transport</keyword>
<dbReference type="PATRIC" id="fig|1409788.3.peg.3399"/>
<proteinExistence type="inferred from homology"/>
<dbReference type="STRING" id="1409788.NC99_33160"/>
<dbReference type="NCBIfam" id="TIGR04056">
    <property type="entry name" value="OMP_RagA_SusC"/>
    <property type="match status" value="1"/>
</dbReference>
<keyword evidence="3 7" id="KW-1134">Transmembrane beta strand</keyword>
<dbReference type="GO" id="GO:0009279">
    <property type="term" value="C:cell outer membrane"/>
    <property type="evidence" value="ECO:0007669"/>
    <property type="project" value="UniProtKB-SubCell"/>
</dbReference>
<keyword evidence="4 7" id="KW-0812">Transmembrane</keyword>
<dbReference type="InterPro" id="IPR011662">
    <property type="entry name" value="Secretin/TonB_short_N"/>
</dbReference>
<evidence type="ECO:0000313" key="11">
    <source>
        <dbReference type="EMBL" id="KOH43820.1"/>
    </source>
</evidence>
<organism evidence="11 12">
    <name type="scientific">Sunxiuqinia dokdonensis</name>
    <dbReference type="NCBI Taxonomy" id="1409788"/>
    <lineage>
        <taxon>Bacteria</taxon>
        <taxon>Pseudomonadati</taxon>
        <taxon>Bacteroidota</taxon>
        <taxon>Bacteroidia</taxon>
        <taxon>Marinilabiliales</taxon>
        <taxon>Prolixibacteraceae</taxon>
        <taxon>Sunxiuqinia</taxon>
    </lineage>
</organism>
<evidence type="ECO:0000256" key="3">
    <source>
        <dbReference type="ARBA" id="ARBA00022452"/>
    </source>
</evidence>
<dbReference type="Pfam" id="PF07660">
    <property type="entry name" value="STN"/>
    <property type="match status" value="1"/>
</dbReference>
<dbReference type="Gene3D" id="2.60.40.1120">
    <property type="entry name" value="Carboxypeptidase-like, regulatory domain"/>
    <property type="match status" value="1"/>
</dbReference>
<dbReference type="InterPro" id="IPR037066">
    <property type="entry name" value="Plug_dom_sf"/>
</dbReference>
<keyword evidence="12" id="KW-1185">Reference proteome</keyword>
<keyword evidence="5 7" id="KW-0472">Membrane</keyword>